<gene>
    <name evidence="2" type="ORF">QWM81_12830</name>
</gene>
<feature type="region of interest" description="Disordered" evidence="1">
    <location>
        <begin position="62"/>
        <end position="90"/>
    </location>
</feature>
<organism evidence="2 3">
    <name type="scientific">Streptomyces ficellus</name>
    <dbReference type="NCBI Taxonomy" id="1977088"/>
    <lineage>
        <taxon>Bacteria</taxon>
        <taxon>Bacillati</taxon>
        <taxon>Actinomycetota</taxon>
        <taxon>Actinomycetes</taxon>
        <taxon>Kitasatosporales</taxon>
        <taxon>Streptomycetaceae</taxon>
        <taxon>Streptomyces</taxon>
    </lineage>
</organism>
<sequence length="147" mass="15397">MGLHRPDGQTEQLGDLVRGQAGGGGVADLPGHLRQLSELVGYQPVGQSLIADMLSRVDSIRGPQRGGASRSEPFALGAAGGVGHPPAGNGDQPCLRVRHLPLRGGRLQELEDGVVSEVFGFLSARSGGTATAHRLFHCLDQVVFFLQ</sequence>
<accession>A0ABT7Z5Z2</accession>
<reference evidence="2" key="1">
    <citation type="submission" date="2023-06" db="EMBL/GenBank/DDBJ databases">
        <title>WGS-Sequencing of Streptomyces ficellus isolate 21 collected from sand in Gara Djebilet Iron Mine in Algeria.</title>
        <authorList>
            <person name="Zegers G.P."/>
            <person name="Gomez A."/>
            <person name="Gueddou A."/>
            <person name="Zahara A.F."/>
            <person name="Worth M."/>
            <person name="Sevigny J.L."/>
            <person name="Tisa L."/>
        </authorList>
    </citation>
    <scope>NUCLEOTIDE SEQUENCE</scope>
    <source>
        <strain evidence="2">AS11</strain>
    </source>
</reference>
<comment type="caution">
    <text evidence="2">The sequence shown here is derived from an EMBL/GenBank/DDBJ whole genome shotgun (WGS) entry which is preliminary data.</text>
</comment>
<evidence type="ECO:0000256" key="1">
    <source>
        <dbReference type="SAM" id="MobiDB-lite"/>
    </source>
</evidence>
<evidence type="ECO:0000313" key="2">
    <source>
        <dbReference type="EMBL" id="MDN3294920.1"/>
    </source>
</evidence>
<name>A0ABT7Z5Z2_9ACTN</name>
<keyword evidence="3" id="KW-1185">Reference proteome</keyword>
<evidence type="ECO:0000313" key="3">
    <source>
        <dbReference type="Proteomes" id="UP001174050"/>
    </source>
</evidence>
<dbReference type="EMBL" id="JAUEPL010000015">
    <property type="protein sequence ID" value="MDN3294920.1"/>
    <property type="molecule type" value="Genomic_DNA"/>
</dbReference>
<protein>
    <submittedName>
        <fullName evidence="2">Uncharacterized protein</fullName>
    </submittedName>
</protein>
<dbReference type="Proteomes" id="UP001174050">
    <property type="component" value="Unassembled WGS sequence"/>
</dbReference>
<proteinExistence type="predicted"/>